<evidence type="ECO:0000313" key="1">
    <source>
        <dbReference type="EMBL" id="XCI29257.1"/>
    </source>
</evidence>
<dbReference type="Pfam" id="PF14398">
    <property type="entry name" value="ATPgrasp_YheCD"/>
    <property type="match status" value="1"/>
</dbReference>
<reference evidence="1" key="1">
    <citation type="journal article" date="2018" name="Antonie Van Leeuwenhoek">
        <title>Proteinivorax hydrogeniformans sp. nov., an anaerobic, haloalkaliphilic bacterium fermenting proteinaceous compounds with high hydrogen production.</title>
        <authorList>
            <person name="Boltyanskaya Y."/>
            <person name="Detkova E."/>
            <person name="Pimenov N."/>
            <person name="Kevbrin V."/>
        </authorList>
    </citation>
    <scope>NUCLEOTIDE SEQUENCE</scope>
    <source>
        <strain evidence="1">Z-710</strain>
    </source>
</reference>
<reference evidence="1" key="2">
    <citation type="submission" date="2024-06" db="EMBL/GenBank/DDBJ databases">
        <authorList>
            <person name="Petrova K.O."/>
            <person name="Toshchakov S.V."/>
            <person name="Boltjanskaja Y.V."/>
            <person name="Kevbrin V.V."/>
        </authorList>
    </citation>
    <scope>NUCLEOTIDE SEQUENCE</scope>
    <source>
        <strain evidence="1">Z-710</strain>
    </source>
</reference>
<proteinExistence type="predicted"/>
<organism evidence="1">
    <name type="scientific">Proteinivorax hydrogeniformans</name>
    <dbReference type="NCBI Taxonomy" id="1826727"/>
    <lineage>
        <taxon>Bacteria</taxon>
        <taxon>Bacillati</taxon>
        <taxon>Bacillota</taxon>
        <taxon>Clostridia</taxon>
        <taxon>Eubacteriales</taxon>
        <taxon>Proteinivoracaceae</taxon>
        <taxon>Proteinivorax</taxon>
    </lineage>
</organism>
<dbReference type="AlphaFoldDB" id="A0AAU8HV13"/>
<dbReference type="Gene3D" id="3.30.470.20">
    <property type="entry name" value="ATP-grasp fold, B domain"/>
    <property type="match status" value="1"/>
</dbReference>
<name>A0AAU8HV13_9FIRM</name>
<dbReference type="RefSeq" id="WP_353893805.1">
    <property type="nucleotide sequence ID" value="NZ_CP159485.1"/>
</dbReference>
<dbReference type="SUPFAM" id="SSF56059">
    <property type="entry name" value="Glutathione synthetase ATP-binding domain-like"/>
    <property type="match status" value="1"/>
</dbReference>
<sequence>MKSHKPIRDKMKRIAVLSKDPILKNHIPDTNWFSHENLKQMLDSYKTIYIKPNKGNSGNKIIRIKSVEGRYEVSFGGTRQLASMDTLKMELDIICSTRKYFIQEGIDLATFKGRPFDMRVVMQKPYNSWQLTLTSAKVATKKNAAVTNVSKGAEDFLLQKILCNYDQKKDPMATFREIVDIAHQISYSLSNKFPLRIIGLDLAIDKNNKVWFIEANTVPLCKQCKKVNDKSSQRKYVKAKKVIRESLETF</sequence>
<accession>A0AAU8HV13</accession>
<protein>
    <submittedName>
        <fullName evidence="1">YheC/YheD family protein</fullName>
    </submittedName>
</protein>
<gene>
    <name evidence="1" type="ORF">PRVXH_000568</name>
</gene>
<dbReference type="InterPro" id="IPR026838">
    <property type="entry name" value="YheC/D"/>
</dbReference>
<dbReference type="EMBL" id="CP159485">
    <property type="protein sequence ID" value="XCI29257.1"/>
    <property type="molecule type" value="Genomic_DNA"/>
</dbReference>